<dbReference type="Gene3D" id="3.40.50.1470">
    <property type="entry name" value="Peptidyl-tRNA hydrolase"/>
    <property type="match status" value="1"/>
</dbReference>
<evidence type="ECO:0000256" key="5">
    <source>
        <dbReference type="ARBA" id="ARBA00038063"/>
    </source>
</evidence>
<feature type="binding site" evidence="7">
    <location>
        <position position="61"/>
    </location>
    <ligand>
        <name>tRNA</name>
        <dbReference type="ChEBI" id="CHEBI:17843"/>
    </ligand>
</feature>
<dbReference type="CDD" id="cd00462">
    <property type="entry name" value="PTH"/>
    <property type="match status" value="1"/>
</dbReference>
<evidence type="ECO:0000313" key="11">
    <source>
        <dbReference type="Proteomes" id="UP000178577"/>
    </source>
</evidence>
<comment type="function">
    <text evidence="7">Hydrolyzes ribosome-free peptidyl-tRNAs (with 1 or more amino acids incorporated), which drop off the ribosome during protein synthesis, or as a result of ribosome stalling.</text>
</comment>
<evidence type="ECO:0000256" key="6">
    <source>
        <dbReference type="ARBA" id="ARBA00050038"/>
    </source>
</evidence>
<name>A0A1F5G8J9_9BACT</name>
<dbReference type="HAMAP" id="MF_00083">
    <property type="entry name" value="Pept_tRNA_hydro_bact"/>
    <property type="match status" value="1"/>
</dbReference>
<evidence type="ECO:0000256" key="4">
    <source>
        <dbReference type="ARBA" id="ARBA00022884"/>
    </source>
</evidence>
<proteinExistence type="inferred from homology"/>
<dbReference type="Proteomes" id="UP000178577">
    <property type="component" value="Unassembled WGS sequence"/>
</dbReference>
<dbReference type="EC" id="3.1.1.29" evidence="1 7"/>
<organism evidence="10 11">
    <name type="scientific">Candidatus Curtissbacteria bacterium RIFCSPHIGHO2_01_FULL_40_12</name>
    <dbReference type="NCBI Taxonomy" id="1797710"/>
    <lineage>
        <taxon>Bacteria</taxon>
        <taxon>Candidatus Curtissiibacteriota</taxon>
    </lineage>
</organism>
<dbReference type="InterPro" id="IPR036416">
    <property type="entry name" value="Pept_tRNA_hydro_sf"/>
</dbReference>
<protein>
    <recommendedName>
        <fullName evidence="6 7">Peptidyl-tRNA hydrolase</fullName>
        <shortName evidence="7">Pth</shortName>
        <ecNumber evidence="1 7">3.1.1.29</ecNumber>
    </recommendedName>
</protein>
<feature type="active site" description="Proton acceptor" evidence="7">
    <location>
        <position position="19"/>
    </location>
</feature>
<feature type="binding site" evidence="7">
    <location>
        <position position="14"/>
    </location>
    <ligand>
        <name>tRNA</name>
        <dbReference type="ChEBI" id="CHEBI:17843"/>
    </ligand>
</feature>
<dbReference type="NCBIfam" id="TIGR00447">
    <property type="entry name" value="pth"/>
    <property type="match status" value="1"/>
</dbReference>
<dbReference type="AlphaFoldDB" id="A0A1F5G8J9"/>
<dbReference type="GO" id="GO:0000049">
    <property type="term" value="F:tRNA binding"/>
    <property type="evidence" value="ECO:0007669"/>
    <property type="project" value="UniProtKB-UniRule"/>
</dbReference>
<dbReference type="InterPro" id="IPR018171">
    <property type="entry name" value="Pept_tRNA_hydro_CS"/>
</dbReference>
<accession>A0A1F5G8J9</accession>
<comment type="catalytic activity">
    <reaction evidence="7 8">
        <text>an N-acyl-L-alpha-aminoacyl-tRNA + H2O = an N-acyl-L-amino acid + a tRNA + H(+)</text>
        <dbReference type="Rhea" id="RHEA:54448"/>
        <dbReference type="Rhea" id="RHEA-COMP:10123"/>
        <dbReference type="Rhea" id="RHEA-COMP:13883"/>
        <dbReference type="ChEBI" id="CHEBI:15377"/>
        <dbReference type="ChEBI" id="CHEBI:15378"/>
        <dbReference type="ChEBI" id="CHEBI:59874"/>
        <dbReference type="ChEBI" id="CHEBI:78442"/>
        <dbReference type="ChEBI" id="CHEBI:138191"/>
        <dbReference type="EC" id="3.1.1.29"/>
    </reaction>
</comment>
<feature type="site" description="Stabilizes the basic form of H active site to accept a proton" evidence="7">
    <location>
        <position position="88"/>
    </location>
</feature>
<evidence type="ECO:0000256" key="2">
    <source>
        <dbReference type="ARBA" id="ARBA00022555"/>
    </source>
</evidence>
<dbReference type="FunFam" id="3.40.50.1470:FF:000001">
    <property type="entry name" value="Peptidyl-tRNA hydrolase"/>
    <property type="match status" value="1"/>
</dbReference>
<comment type="subunit">
    <text evidence="7">Monomer.</text>
</comment>
<keyword evidence="7" id="KW-0963">Cytoplasm</keyword>
<evidence type="ECO:0000256" key="8">
    <source>
        <dbReference type="RuleBase" id="RU000673"/>
    </source>
</evidence>
<sequence length="183" mass="20786">MKLIVGLGNPGLKYRNTRHNIGFMIVDKFAIDQGLSWRYSRDWMCFYIKRENFVVIKPSTYMNKSGEAVKAVSKFFKIAAKDILVIHDELDLQFGKVRISYDSTSAGHKGVESAIKSMGSFEFARLRLGIGRPTQESIDLEKYVLETFGEDELGHLDEIIKRATDAINSYLESGISATMNRFN</sequence>
<keyword evidence="4 7" id="KW-0694">RNA-binding</keyword>
<feature type="binding site" evidence="7">
    <location>
        <position position="63"/>
    </location>
    <ligand>
        <name>tRNA</name>
        <dbReference type="ChEBI" id="CHEBI:17843"/>
    </ligand>
</feature>
<evidence type="ECO:0000256" key="1">
    <source>
        <dbReference type="ARBA" id="ARBA00013260"/>
    </source>
</evidence>
<dbReference type="PROSITE" id="PS01195">
    <property type="entry name" value="PEPT_TRNA_HYDROL_1"/>
    <property type="match status" value="1"/>
</dbReference>
<evidence type="ECO:0000256" key="3">
    <source>
        <dbReference type="ARBA" id="ARBA00022801"/>
    </source>
</evidence>
<comment type="caution">
    <text evidence="10">The sequence shown here is derived from an EMBL/GenBank/DDBJ whole genome shotgun (WGS) entry which is preliminary data.</text>
</comment>
<keyword evidence="2 7" id="KW-0820">tRNA-binding</keyword>
<comment type="subcellular location">
    <subcellularLocation>
        <location evidence="7">Cytoplasm</location>
    </subcellularLocation>
</comment>
<comment type="function">
    <text evidence="7">Catalyzes the release of premature peptidyl moieties from peptidyl-tRNA molecules trapped in stalled 50S ribosomal subunits, and thus maintains levels of free tRNAs and 50S ribosomes.</text>
</comment>
<keyword evidence="3 7" id="KW-0378">Hydrolase</keyword>
<evidence type="ECO:0000256" key="7">
    <source>
        <dbReference type="HAMAP-Rule" id="MF_00083"/>
    </source>
</evidence>
<dbReference type="GO" id="GO:0072344">
    <property type="term" value="P:rescue of stalled ribosome"/>
    <property type="evidence" value="ECO:0007669"/>
    <property type="project" value="UniProtKB-UniRule"/>
</dbReference>
<dbReference type="Pfam" id="PF01195">
    <property type="entry name" value="Pept_tRNA_hydro"/>
    <property type="match status" value="1"/>
</dbReference>
<dbReference type="SUPFAM" id="SSF53178">
    <property type="entry name" value="Peptidyl-tRNA hydrolase-like"/>
    <property type="match status" value="1"/>
</dbReference>
<evidence type="ECO:0000256" key="9">
    <source>
        <dbReference type="RuleBase" id="RU004320"/>
    </source>
</evidence>
<comment type="caution">
    <text evidence="7">Lacks conserved residue(s) required for the propagation of feature annotation.</text>
</comment>
<dbReference type="InterPro" id="IPR001328">
    <property type="entry name" value="Pept_tRNA_hydro"/>
</dbReference>
<dbReference type="PANTHER" id="PTHR17224:SF1">
    <property type="entry name" value="PEPTIDYL-TRNA HYDROLASE"/>
    <property type="match status" value="1"/>
</dbReference>
<dbReference type="GO" id="GO:0005737">
    <property type="term" value="C:cytoplasm"/>
    <property type="evidence" value="ECO:0007669"/>
    <property type="project" value="UniProtKB-SubCell"/>
</dbReference>
<dbReference type="PANTHER" id="PTHR17224">
    <property type="entry name" value="PEPTIDYL-TRNA HYDROLASE"/>
    <property type="match status" value="1"/>
</dbReference>
<comment type="similarity">
    <text evidence="5 7 9">Belongs to the PTH family.</text>
</comment>
<reference evidence="10 11" key="1">
    <citation type="journal article" date="2016" name="Nat. Commun.">
        <title>Thousands of microbial genomes shed light on interconnected biogeochemical processes in an aquifer system.</title>
        <authorList>
            <person name="Anantharaman K."/>
            <person name="Brown C.T."/>
            <person name="Hug L.A."/>
            <person name="Sharon I."/>
            <person name="Castelle C.J."/>
            <person name="Probst A.J."/>
            <person name="Thomas B.C."/>
            <person name="Singh A."/>
            <person name="Wilkins M.J."/>
            <person name="Karaoz U."/>
            <person name="Brodie E.L."/>
            <person name="Williams K.H."/>
            <person name="Hubbard S.S."/>
            <person name="Banfield J.F."/>
        </authorList>
    </citation>
    <scope>NUCLEOTIDE SEQUENCE [LARGE SCALE GENOMIC DNA]</scope>
</reference>
<dbReference type="GO" id="GO:0004045">
    <property type="term" value="F:peptidyl-tRNA hydrolase activity"/>
    <property type="evidence" value="ECO:0007669"/>
    <property type="project" value="UniProtKB-UniRule"/>
</dbReference>
<gene>
    <name evidence="7" type="primary">pth</name>
    <name evidence="10" type="ORF">A2693_00580</name>
</gene>
<feature type="site" description="Discriminates between blocked and unblocked aminoacyl-tRNA" evidence="7">
    <location>
        <position position="9"/>
    </location>
</feature>
<evidence type="ECO:0000313" key="10">
    <source>
        <dbReference type="EMBL" id="OGD88223.1"/>
    </source>
</evidence>
<dbReference type="EMBL" id="MFAY01000046">
    <property type="protein sequence ID" value="OGD88223.1"/>
    <property type="molecule type" value="Genomic_DNA"/>
</dbReference>
<dbReference type="GO" id="GO:0006515">
    <property type="term" value="P:protein quality control for misfolded or incompletely synthesized proteins"/>
    <property type="evidence" value="ECO:0007669"/>
    <property type="project" value="UniProtKB-UniRule"/>
</dbReference>